<keyword evidence="4 9" id="KW-0812">Transmembrane</keyword>
<evidence type="ECO:0000256" key="5">
    <source>
        <dbReference type="ARBA" id="ARBA00022729"/>
    </source>
</evidence>
<evidence type="ECO:0000313" key="11">
    <source>
        <dbReference type="EMBL" id="CAG9166422.1"/>
    </source>
</evidence>
<keyword evidence="10" id="KW-1133">Transmembrane helix</keyword>
<comment type="caution">
    <text evidence="11">The sequence shown here is derived from an EMBL/GenBank/DDBJ whole genome shotgun (WGS) entry which is preliminary data.</text>
</comment>
<organism evidence="11 12">
    <name type="scientific">Cupriavidus pampae</name>
    <dbReference type="NCBI Taxonomy" id="659251"/>
    <lineage>
        <taxon>Bacteria</taxon>
        <taxon>Pseudomonadati</taxon>
        <taxon>Pseudomonadota</taxon>
        <taxon>Betaproteobacteria</taxon>
        <taxon>Burkholderiales</taxon>
        <taxon>Burkholderiaceae</taxon>
        <taxon>Cupriavidus</taxon>
    </lineage>
</organism>
<dbReference type="Pfam" id="PF02321">
    <property type="entry name" value="OEP"/>
    <property type="match status" value="2"/>
</dbReference>
<dbReference type="PANTHER" id="PTHR30203:SF20">
    <property type="entry name" value="MULTIDRUG RESISTANCE OUTER MEMBRANE PROTEIN MDTP-RELATED"/>
    <property type="match status" value="1"/>
</dbReference>
<evidence type="ECO:0000256" key="7">
    <source>
        <dbReference type="ARBA" id="ARBA00023139"/>
    </source>
</evidence>
<keyword evidence="3 9" id="KW-1134">Transmembrane beta strand</keyword>
<dbReference type="Proteomes" id="UP000706525">
    <property type="component" value="Unassembled WGS sequence"/>
</dbReference>
<dbReference type="PANTHER" id="PTHR30203">
    <property type="entry name" value="OUTER MEMBRANE CATION EFFLUX PROTEIN"/>
    <property type="match status" value="1"/>
</dbReference>
<gene>
    <name evidence="11" type="primary">oprM_3</name>
    <name evidence="11" type="ORF">LMG32289_01009</name>
</gene>
<protein>
    <submittedName>
        <fullName evidence="11">Outer membrane protein OprM</fullName>
    </submittedName>
</protein>
<evidence type="ECO:0000256" key="6">
    <source>
        <dbReference type="ARBA" id="ARBA00023136"/>
    </source>
</evidence>
<dbReference type="EMBL" id="CAJZAG010000002">
    <property type="protein sequence ID" value="CAG9166422.1"/>
    <property type="molecule type" value="Genomic_DNA"/>
</dbReference>
<evidence type="ECO:0000256" key="2">
    <source>
        <dbReference type="ARBA" id="ARBA00007613"/>
    </source>
</evidence>
<evidence type="ECO:0000256" key="1">
    <source>
        <dbReference type="ARBA" id="ARBA00004370"/>
    </source>
</evidence>
<dbReference type="NCBIfam" id="TIGR01845">
    <property type="entry name" value="outer_NodT"/>
    <property type="match status" value="1"/>
</dbReference>
<accession>A0ABN7Y3I3</accession>
<evidence type="ECO:0000313" key="12">
    <source>
        <dbReference type="Proteomes" id="UP000706525"/>
    </source>
</evidence>
<feature type="transmembrane region" description="Helical" evidence="10">
    <location>
        <begin position="12"/>
        <end position="31"/>
    </location>
</feature>
<dbReference type="SUPFAM" id="SSF56954">
    <property type="entry name" value="Outer membrane efflux proteins (OEP)"/>
    <property type="match status" value="1"/>
</dbReference>
<keyword evidence="8 9" id="KW-0449">Lipoprotein</keyword>
<comment type="subcellular location">
    <subcellularLocation>
        <location evidence="9">Cell membrane</location>
        <topology evidence="9">Lipid-anchor</topology>
    </subcellularLocation>
    <subcellularLocation>
        <location evidence="1">Membrane</location>
    </subcellularLocation>
</comment>
<evidence type="ECO:0000256" key="3">
    <source>
        <dbReference type="ARBA" id="ARBA00022452"/>
    </source>
</evidence>
<evidence type="ECO:0000256" key="10">
    <source>
        <dbReference type="SAM" id="Phobius"/>
    </source>
</evidence>
<evidence type="ECO:0000256" key="4">
    <source>
        <dbReference type="ARBA" id="ARBA00022692"/>
    </source>
</evidence>
<evidence type="ECO:0000256" key="8">
    <source>
        <dbReference type="ARBA" id="ARBA00023288"/>
    </source>
</evidence>
<dbReference type="InterPro" id="IPR003423">
    <property type="entry name" value="OMP_efflux"/>
</dbReference>
<dbReference type="InterPro" id="IPR010131">
    <property type="entry name" value="MdtP/NodT-like"/>
</dbReference>
<keyword evidence="7 9" id="KW-0564">Palmitate</keyword>
<keyword evidence="6 9" id="KW-0472">Membrane</keyword>
<keyword evidence="12" id="KW-1185">Reference proteome</keyword>
<sequence>MRLPDFSKRKPVWIARGVLLTVVAMAVVSALSGCVNYAGIRDDRKIASPDKFETRQSLPDEHGQWPTLSWAQQFGDPQLPALIDEALRGSPTIDAALARINKARSYVGEADAARYPNVSGSYSWTRARLPENSVIPPPAAGTWTNLNNAFVHASWDLDLWGKQREGLKQAISQEKAAEAEAEAVRIALAASVASAYNQLARLYALHDIQAREVGNRQDIGSVTERRVRAGLDTDVERQTAHGETSTTQSTVSGLDGQILAVRYQLAALLGAGPDRGNAIARPTFAGLDTGTPVMTLPDHLPADLISRRPDIVAAYWRVDAALHDVKVTKAEFYPDVNLSVDAGLSALGWGRLLQTSARTLIAGPAIHLPIFDAGALRAQLKGRYADFDADVAHYDETLTNALSDVASQVARIRAADRQLVDARQALDAQTTAYKLALIRYRAGLIEQLSLLRADDNRLAAETSVVNLEMDRRDMQIALIKALGGGFDATHDTTPGTDTPIPGQTTATAVPNVVVSQH</sequence>
<proteinExistence type="inferred from homology"/>
<name>A0ABN7Y3I3_9BURK</name>
<reference evidence="11 12" key="1">
    <citation type="submission" date="2021-08" db="EMBL/GenBank/DDBJ databases">
        <authorList>
            <person name="Peeters C."/>
        </authorList>
    </citation>
    <scope>NUCLEOTIDE SEQUENCE [LARGE SCALE GENOMIC DNA]</scope>
    <source>
        <strain evidence="11 12">LMG 32289</strain>
    </source>
</reference>
<evidence type="ECO:0000256" key="9">
    <source>
        <dbReference type="RuleBase" id="RU362097"/>
    </source>
</evidence>
<comment type="similarity">
    <text evidence="2 9">Belongs to the outer membrane factor (OMF) (TC 1.B.17) family.</text>
</comment>
<keyword evidence="5" id="KW-0732">Signal</keyword>
<dbReference type="Gene3D" id="1.20.1600.10">
    <property type="entry name" value="Outer membrane efflux proteins (OEP)"/>
    <property type="match status" value="1"/>
</dbReference>
<dbReference type="PROSITE" id="PS51257">
    <property type="entry name" value="PROKAR_LIPOPROTEIN"/>
    <property type="match status" value="1"/>
</dbReference>
<dbReference type="Gene3D" id="2.20.200.10">
    <property type="entry name" value="Outer membrane efflux proteins (OEP)"/>
    <property type="match status" value="1"/>
</dbReference>